<dbReference type="InterPro" id="IPR012571">
    <property type="entry name" value="Mdm31/Mdm32"/>
</dbReference>
<proteinExistence type="inferred from homology"/>
<dbReference type="STRING" id="645134.A0A0L0H9J7"/>
<sequence length="754" mass="85007">MTLIGFTPLRARRPPISLRSSGFCGPGSTRILHSKVPHPPPSFQSLWTRLRFLAQSYTRRPRKAFTWGSSRPYAGLAPGFFAYNQCAHAAVEGSTSFAGGVGGGPTTPDRTTGRLVRFFLENCRMDFTKLAQKRGDSVDRISFHLFGNGMRNDVRLVPLRRWTKHNKRFYSSSSNSESNSATQSWRVARAELLDNVGGFWPRLRLRVRLFLMGSMRPWRADDVFAMFSWIFMGHTLFLLVGTTTFLSMLIGVANSLQFQAYLAKAISDYITQETGMKVSFESAIVPRWKEGVIRLENVSVVCDDKTWMELKNAERAKQGLAPYAPDELDTNWTYWDLTLRHIDVTLSLWRWLDGKGLIKECTLKGVRGVVDRRHITWSDDWVPKRRDPQPGDFEITKFVVEDLLITIRNPNFRPYSVSIFNAELPQLRKHWLLYDIMRADIMNGMFDNCLFSVHKPQGPNLVLDDTGKIKGGKWAKMSHLKLNGLPIDHLNAGIEGPFGWITKGFLDIDLQLLFPQTDTDNLLDILRDELEEITDTALDKLEAVISTHPETKNRHASSIVRHYRAKHAAAAIPPPDHKEVELSEPRLEPDFSSAPFSAPSPSSSSSSSSSSFRHVSHAKPPAMVMRWNVRLNDIKASVPLVSPHISYLNSALIRPIVAYLNAVKTSISISFNAKMDVSNFEGAWTIYQSSLVTILDEEVGRALTTMVSAQRARHIKRIGMWSLASVTKHLAVLMEYARGARGYYGVPGQVWGVG</sequence>
<dbReference type="Proteomes" id="UP000053201">
    <property type="component" value="Unassembled WGS sequence"/>
</dbReference>
<protein>
    <recommendedName>
        <fullName evidence="13">Mitochondrial distribution and morphology protein 31</fullName>
    </recommendedName>
</protein>
<name>A0A0L0H9J7_SPIPD</name>
<feature type="compositionally biased region" description="Low complexity" evidence="10">
    <location>
        <begin position="591"/>
        <end position="612"/>
    </location>
</feature>
<reference evidence="11 12" key="1">
    <citation type="submission" date="2009-08" db="EMBL/GenBank/DDBJ databases">
        <title>The Genome Sequence of Spizellomyces punctatus strain DAOM BR117.</title>
        <authorList>
            <consortium name="The Broad Institute Genome Sequencing Platform"/>
            <person name="Russ C."/>
            <person name="Cuomo C."/>
            <person name="Shea T."/>
            <person name="Young S.K."/>
            <person name="Zeng Q."/>
            <person name="Koehrsen M."/>
            <person name="Haas B."/>
            <person name="Borodovsky M."/>
            <person name="Guigo R."/>
            <person name="Alvarado L."/>
            <person name="Berlin A."/>
            <person name="Bochicchio J."/>
            <person name="Borenstein D."/>
            <person name="Chapman S."/>
            <person name="Chen Z."/>
            <person name="Engels R."/>
            <person name="Freedman E."/>
            <person name="Gellesch M."/>
            <person name="Goldberg J."/>
            <person name="Griggs A."/>
            <person name="Gujja S."/>
            <person name="Heiman D."/>
            <person name="Hepburn T."/>
            <person name="Howarth C."/>
            <person name="Jen D."/>
            <person name="Larson L."/>
            <person name="Lewis B."/>
            <person name="Mehta T."/>
            <person name="Park D."/>
            <person name="Pearson M."/>
            <person name="Roberts A."/>
            <person name="Saif S."/>
            <person name="Shenoy N."/>
            <person name="Sisk P."/>
            <person name="Stolte C."/>
            <person name="Sykes S."/>
            <person name="Thomson T."/>
            <person name="Walk T."/>
            <person name="White J."/>
            <person name="Yandava C."/>
            <person name="Burger G."/>
            <person name="Gray M.W."/>
            <person name="Holland P.W.H."/>
            <person name="King N."/>
            <person name="Lang F.B.F."/>
            <person name="Roger A.J."/>
            <person name="Ruiz-Trillo I."/>
            <person name="Lander E."/>
            <person name="Nusbaum C."/>
        </authorList>
    </citation>
    <scope>NUCLEOTIDE SEQUENCE [LARGE SCALE GENOMIC DNA]</scope>
    <source>
        <strain evidence="11 12">DAOM BR117</strain>
    </source>
</reference>
<comment type="subcellular location">
    <subcellularLocation>
        <location evidence="1">Mitochondrion inner membrane</location>
    </subcellularLocation>
</comment>
<comment type="function">
    <text evidence="9">Involved in the organization of the mitochondrial membranes and the global structure of the mitochondria. Also required for mitochondrial distribution and mobility as well as for the maintenance of mitochondrial DNA nucleoids structures.</text>
</comment>
<accession>A0A0L0H9J7</accession>
<evidence type="ECO:0000256" key="4">
    <source>
        <dbReference type="ARBA" id="ARBA00022792"/>
    </source>
</evidence>
<evidence type="ECO:0000313" key="12">
    <source>
        <dbReference type="Proteomes" id="UP000053201"/>
    </source>
</evidence>
<evidence type="ECO:0000313" key="11">
    <source>
        <dbReference type="EMBL" id="KNC97867.1"/>
    </source>
</evidence>
<dbReference type="GO" id="GO:0000001">
    <property type="term" value="P:mitochondrion inheritance"/>
    <property type="evidence" value="ECO:0007669"/>
    <property type="project" value="InterPro"/>
</dbReference>
<evidence type="ECO:0008006" key="13">
    <source>
        <dbReference type="Google" id="ProtNLM"/>
    </source>
</evidence>
<dbReference type="AlphaFoldDB" id="A0A0L0H9J7"/>
<keyword evidence="5" id="KW-0809">Transit peptide</keyword>
<dbReference type="VEuPathDB" id="FungiDB:SPPG_06861"/>
<dbReference type="OrthoDB" id="17678at2759"/>
<keyword evidence="12" id="KW-1185">Reference proteome</keyword>
<gene>
    <name evidence="11" type="ORF">SPPG_06861</name>
</gene>
<dbReference type="InParanoid" id="A0A0L0H9J7"/>
<dbReference type="Pfam" id="PF08118">
    <property type="entry name" value="MDM31_MDM32"/>
    <property type="match status" value="1"/>
</dbReference>
<evidence type="ECO:0000256" key="1">
    <source>
        <dbReference type="ARBA" id="ARBA00004273"/>
    </source>
</evidence>
<evidence type="ECO:0000256" key="3">
    <source>
        <dbReference type="ARBA" id="ARBA00022692"/>
    </source>
</evidence>
<dbReference type="GO" id="GO:0007005">
    <property type="term" value="P:mitochondrion organization"/>
    <property type="evidence" value="ECO:0007669"/>
    <property type="project" value="InterPro"/>
</dbReference>
<keyword evidence="3" id="KW-0812">Transmembrane</keyword>
<dbReference type="FunCoup" id="A0A0L0H9J7">
    <property type="interactions" value="39"/>
</dbReference>
<dbReference type="EMBL" id="KQ257462">
    <property type="protein sequence ID" value="KNC97867.1"/>
    <property type="molecule type" value="Genomic_DNA"/>
</dbReference>
<evidence type="ECO:0000256" key="7">
    <source>
        <dbReference type="ARBA" id="ARBA00023128"/>
    </source>
</evidence>
<keyword evidence="6" id="KW-1133">Transmembrane helix</keyword>
<keyword evidence="7" id="KW-0496">Mitochondrion</keyword>
<organism evidence="11 12">
    <name type="scientific">Spizellomyces punctatus (strain DAOM BR117)</name>
    <dbReference type="NCBI Taxonomy" id="645134"/>
    <lineage>
        <taxon>Eukaryota</taxon>
        <taxon>Fungi</taxon>
        <taxon>Fungi incertae sedis</taxon>
        <taxon>Chytridiomycota</taxon>
        <taxon>Chytridiomycota incertae sedis</taxon>
        <taxon>Chytridiomycetes</taxon>
        <taxon>Spizellomycetales</taxon>
        <taxon>Spizellomycetaceae</taxon>
        <taxon>Spizellomyces</taxon>
    </lineage>
</organism>
<evidence type="ECO:0000256" key="9">
    <source>
        <dbReference type="ARBA" id="ARBA00025191"/>
    </source>
</evidence>
<dbReference type="GeneID" id="27690133"/>
<evidence type="ECO:0000256" key="6">
    <source>
        <dbReference type="ARBA" id="ARBA00022989"/>
    </source>
</evidence>
<dbReference type="RefSeq" id="XP_016605907.1">
    <property type="nucleotide sequence ID" value="XM_016755055.1"/>
</dbReference>
<dbReference type="PANTHER" id="PTHR31068:SF0">
    <property type="entry name" value="MITOCHONDRIAL DISTRIBUTION AND MORPHOLOGY PROTEIN 31"/>
    <property type="match status" value="1"/>
</dbReference>
<dbReference type="eggNOG" id="ENOG502QQJG">
    <property type="taxonomic scope" value="Eukaryota"/>
</dbReference>
<evidence type="ECO:0000256" key="10">
    <source>
        <dbReference type="SAM" id="MobiDB-lite"/>
    </source>
</evidence>
<dbReference type="OMA" id="DFLCAEN"/>
<evidence type="ECO:0000256" key="8">
    <source>
        <dbReference type="ARBA" id="ARBA00023136"/>
    </source>
</evidence>
<dbReference type="PANTHER" id="PTHR31068">
    <property type="entry name" value="MITOCHONDRIAL DISTRIBUTION AND MORPHOLOGY PROTEIN 31"/>
    <property type="match status" value="1"/>
</dbReference>
<feature type="region of interest" description="Disordered" evidence="10">
    <location>
        <begin position="590"/>
        <end position="614"/>
    </location>
</feature>
<keyword evidence="4" id="KW-0999">Mitochondrion inner membrane</keyword>
<comment type="similarity">
    <text evidence="2">Belongs to the MDM31/MDM32 family.</text>
</comment>
<evidence type="ECO:0000256" key="5">
    <source>
        <dbReference type="ARBA" id="ARBA00022946"/>
    </source>
</evidence>
<keyword evidence="8" id="KW-0472">Membrane</keyword>
<dbReference type="GO" id="GO:0005743">
    <property type="term" value="C:mitochondrial inner membrane"/>
    <property type="evidence" value="ECO:0007669"/>
    <property type="project" value="UniProtKB-SubCell"/>
</dbReference>
<evidence type="ECO:0000256" key="2">
    <source>
        <dbReference type="ARBA" id="ARBA00005687"/>
    </source>
</evidence>